<dbReference type="SUPFAM" id="SSF109854">
    <property type="entry name" value="DinB/YfiT-like putative metalloenzymes"/>
    <property type="match status" value="1"/>
</dbReference>
<evidence type="ECO:0000313" key="3">
    <source>
        <dbReference type="EMBL" id="NYD42558.1"/>
    </source>
</evidence>
<organism evidence="3 4">
    <name type="scientific">Nocardioides panaciterrulae</name>
    <dbReference type="NCBI Taxonomy" id="661492"/>
    <lineage>
        <taxon>Bacteria</taxon>
        <taxon>Bacillati</taxon>
        <taxon>Actinomycetota</taxon>
        <taxon>Actinomycetes</taxon>
        <taxon>Propionibacteriales</taxon>
        <taxon>Nocardioidaceae</taxon>
        <taxon>Nocardioides</taxon>
    </lineage>
</organism>
<dbReference type="Gene3D" id="3.10.450.50">
    <property type="match status" value="1"/>
</dbReference>
<dbReference type="InterPro" id="IPR034660">
    <property type="entry name" value="DinB/YfiT-like"/>
</dbReference>
<dbReference type="RefSeq" id="WP_179664188.1">
    <property type="nucleotide sequence ID" value="NZ_JACCBG010000001.1"/>
</dbReference>
<dbReference type="EMBL" id="JACCBG010000001">
    <property type="protein sequence ID" value="NYD42558.1"/>
    <property type="molecule type" value="Genomic_DNA"/>
</dbReference>
<feature type="domain" description="SnoaL-like" evidence="2">
    <location>
        <begin position="196"/>
        <end position="299"/>
    </location>
</feature>
<proteinExistence type="predicted"/>
<evidence type="ECO:0000259" key="2">
    <source>
        <dbReference type="Pfam" id="PF12680"/>
    </source>
</evidence>
<dbReference type="InterPro" id="IPR024344">
    <property type="entry name" value="MDMPI_metal-binding"/>
</dbReference>
<dbReference type="SUPFAM" id="SSF54427">
    <property type="entry name" value="NTF2-like"/>
    <property type="match status" value="1"/>
</dbReference>
<dbReference type="InterPro" id="IPR017520">
    <property type="entry name" value="CHP03086"/>
</dbReference>
<dbReference type="NCBIfam" id="TIGR03086">
    <property type="entry name" value="TIGR03086 family metal-binding protein"/>
    <property type="match status" value="1"/>
</dbReference>
<evidence type="ECO:0000313" key="4">
    <source>
        <dbReference type="Proteomes" id="UP000535511"/>
    </source>
</evidence>
<name>A0A7Y9E7H5_9ACTN</name>
<feature type="domain" description="Mycothiol-dependent maleylpyruvate isomerase metal-binding" evidence="1">
    <location>
        <begin position="11"/>
        <end position="129"/>
    </location>
</feature>
<dbReference type="Proteomes" id="UP000535511">
    <property type="component" value="Unassembled WGS sequence"/>
</dbReference>
<dbReference type="InterPro" id="IPR017517">
    <property type="entry name" value="Maleyloyr_isom"/>
</dbReference>
<gene>
    <name evidence="3" type="ORF">BJZ21_002641</name>
</gene>
<dbReference type="InterPro" id="IPR032710">
    <property type="entry name" value="NTF2-like_dom_sf"/>
</dbReference>
<dbReference type="Pfam" id="PF11716">
    <property type="entry name" value="MDMPI_N"/>
    <property type="match status" value="1"/>
</dbReference>
<dbReference type="Gene3D" id="1.20.120.450">
    <property type="entry name" value="dinb family like domain"/>
    <property type="match status" value="1"/>
</dbReference>
<sequence>MDLGTLYARTVEGWAERVNAVPPERWDDPTPCRDWTVRDLVNHVCGEDRWTAPLVEGRTIEEVGDRLEGDLLGDDPISSALAAAADATRAVAHGLPEDRPVHLSYGDEQLGEYVHQLAADHLIHGWDLAVATGGDPRLDPALVAEVSRWFAEREELYRSVGAVGPRAAASHGDPQSELIAGAGRDPGWGPNHAALTRFSRAFGDRDVDAIMALMTEDCVFEATGPAPDGVRHEGAPAVRAAWTQLFDDTRDATFAEEEAFVCGDRGVLRWRFAWTDEQGAPGHVRGVDVLRLRDGKVAEKLSYVKG</sequence>
<protein>
    <submittedName>
        <fullName evidence="3">Uncharacterized protein (TIGR03086 family)</fullName>
    </submittedName>
</protein>
<keyword evidence="4" id="KW-1185">Reference proteome</keyword>
<evidence type="ECO:0000259" key="1">
    <source>
        <dbReference type="Pfam" id="PF11716"/>
    </source>
</evidence>
<dbReference type="AlphaFoldDB" id="A0A7Y9E7H5"/>
<dbReference type="Pfam" id="PF12680">
    <property type="entry name" value="SnoaL_2"/>
    <property type="match status" value="1"/>
</dbReference>
<dbReference type="NCBIfam" id="TIGR03083">
    <property type="entry name" value="maleylpyruvate isomerase family mycothiol-dependent enzyme"/>
    <property type="match status" value="1"/>
</dbReference>
<accession>A0A7Y9E7H5</accession>
<reference evidence="3 4" key="1">
    <citation type="submission" date="2020-07" db="EMBL/GenBank/DDBJ databases">
        <title>Sequencing the genomes of 1000 actinobacteria strains.</title>
        <authorList>
            <person name="Klenk H.-P."/>
        </authorList>
    </citation>
    <scope>NUCLEOTIDE SEQUENCE [LARGE SCALE GENOMIC DNA]</scope>
    <source>
        <strain evidence="3 4">DSM 21350</strain>
    </source>
</reference>
<comment type="caution">
    <text evidence="3">The sequence shown here is derived from an EMBL/GenBank/DDBJ whole genome shotgun (WGS) entry which is preliminary data.</text>
</comment>
<dbReference type="InterPro" id="IPR037401">
    <property type="entry name" value="SnoaL-like"/>
</dbReference>
<dbReference type="GO" id="GO:0046872">
    <property type="term" value="F:metal ion binding"/>
    <property type="evidence" value="ECO:0007669"/>
    <property type="project" value="InterPro"/>
</dbReference>